<name>A0ABU6J7E0_9BURK</name>
<dbReference type="RefSeq" id="WP_326506273.1">
    <property type="nucleotide sequence ID" value="NZ_JAWIIV010000007.1"/>
</dbReference>
<dbReference type="Proteomes" id="UP001352263">
    <property type="component" value="Unassembled WGS sequence"/>
</dbReference>
<accession>A0ABU6J7E0</accession>
<feature type="transmembrane region" description="Helical" evidence="1">
    <location>
        <begin position="35"/>
        <end position="54"/>
    </location>
</feature>
<evidence type="ECO:0008006" key="4">
    <source>
        <dbReference type="Google" id="ProtNLM"/>
    </source>
</evidence>
<proteinExistence type="predicted"/>
<keyword evidence="3" id="KW-1185">Reference proteome</keyword>
<evidence type="ECO:0000313" key="2">
    <source>
        <dbReference type="EMBL" id="MEC4719557.1"/>
    </source>
</evidence>
<evidence type="ECO:0000256" key="1">
    <source>
        <dbReference type="SAM" id="Phobius"/>
    </source>
</evidence>
<keyword evidence="1" id="KW-0472">Membrane</keyword>
<dbReference type="EMBL" id="JAWIIV010000007">
    <property type="protein sequence ID" value="MEC4719557.1"/>
    <property type="molecule type" value="Genomic_DNA"/>
</dbReference>
<keyword evidence="1" id="KW-0812">Transmembrane</keyword>
<keyword evidence="1" id="KW-1133">Transmembrane helix</keyword>
<sequence>MNADIVGWLSSLILVSTISRQVYTQWRTKRIDGVSKWLFIGQLTASFGFTIYSYMVDNWVFVFTNFFMFLTAVVGEFIYLGNKRHAQRQQNAASGTGARAAPSR</sequence>
<organism evidence="2 3">
    <name type="scientific">Noviherbaspirillum album</name>
    <dbReference type="NCBI Taxonomy" id="3080276"/>
    <lineage>
        <taxon>Bacteria</taxon>
        <taxon>Pseudomonadati</taxon>
        <taxon>Pseudomonadota</taxon>
        <taxon>Betaproteobacteria</taxon>
        <taxon>Burkholderiales</taxon>
        <taxon>Oxalobacteraceae</taxon>
        <taxon>Noviherbaspirillum</taxon>
    </lineage>
</organism>
<evidence type="ECO:0000313" key="3">
    <source>
        <dbReference type="Proteomes" id="UP001352263"/>
    </source>
</evidence>
<gene>
    <name evidence="2" type="ORF">RY831_10375</name>
</gene>
<dbReference type="Gene3D" id="1.20.1280.290">
    <property type="match status" value="1"/>
</dbReference>
<reference evidence="2 3" key="1">
    <citation type="submission" date="2023-10" db="EMBL/GenBank/DDBJ databases">
        <title>Noviherbaspirillum sp. CPCC 100848 genome assembly.</title>
        <authorList>
            <person name="Li X.Y."/>
            <person name="Fang X.M."/>
        </authorList>
    </citation>
    <scope>NUCLEOTIDE SEQUENCE [LARGE SCALE GENOMIC DNA]</scope>
    <source>
        <strain evidence="2 3">CPCC 100848</strain>
    </source>
</reference>
<feature type="transmembrane region" description="Helical" evidence="1">
    <location>
        <begin position="60"/>
        <end position="80"/>
    </location>
</feature>
<feature type="transmembrane region" description="Helical" evidence="1">
    <location>
        <begin position="6"/>
        <end position="23"/>
    </location>
</feature>
<protein>
    <recommendedName>
        <fullName evidence="4">PQ-loop repeat-containing protein</fullName>
    </recommendedName>
</protein>
<comment type="caution">
    <text evidence="2">The sequence shown here is derived from an EMBL/GenBank/DDBJ whole genome shotgun (WGS) entry which is preliminary data.</text>
</comment>